<sequence length="82" mass="9210">MTKKTAGLLDNAPFRFGAANGLAYFEELGWNPIEAESVLLAANRFHRLPFWYRVAARLPQPDPRNPGNTRWSAVTRLAPSEV</sequence>
<protein>
    <submittedName>
        <fullName evidence="1">Uncharacterized protein</fullName>
    </submittedName>
</protein>
<proteinExistence type="predicted"/>
<reference evidence="1 2" key="1">
    <citation type="journal article" date="2017" name="Int. J. Syst. Evol. Microbiol.">
        <title>Mycobacterium talmoniae sp. nov., a slowly growing mycobacterium isolated from human respiratory samples.</title>
        <authorList>
            <person name="Davidson R.M."/>
            <person name="DeGroote M.A."/>
            <person name="Marola J.L."/>
            <person name="Buss S."/>
            <person name="Jones V."/>
            <person name="McNeil M.R."/>
            <person name="Freifeld A.G."/>
            <person name="Elaine Epperson L."/>
            <person name="Hasan N.A."/>
            <person name="Jackson M."/>
            <person name="Iwen P.C."/>
            <person name="Salfinger M."/>
            <person name="Strong M."/>
        </authorList>
    </citation>
    <scope>NUCLEOTIDE SEQUENCE [LARGE SCALE GENOMIC DNA]</scope>
    <source>
        <strain evidence="1 2">ATCC BAA-2683</strain>
    </source>
</reference>
<gene>
    <name evidence="1" type="ORF">C1Y40_01168</name>
</gene>
<evidence type="ECO:0000313" key="2">
    <source>
        <dbReference type="Proteomes" id="UP000238296"/>
    </source>
</evidence>
<dbReference type="AlphaFoldDB" id="A0A2S8BPL5"/>
<organism evidence="1 2">
    <name type="scientific">Mycobacterium talmoniae</name>
    <dbReference type="NCBI Taxonomy" id="1858794"/>
    <lineage>
        <taxon>Bacteria</taxon>
        <taxon>Bacillati</taxon>
        <taxon>Actinomycetota</taxon>
        <taxon>Actinomycetes</taxon>
        <taxon>Mycobacteriales</taxon>
        <taxon>Mycobacteriaceae</taxon>
        <taxon>Mycobacterium</taxon>
    </lineage>
</organism>
<comment type="caution">
    <text evidence="1">The sequence shown here is derived from an EMBL/GenBank/DDBJ whole genome shotgun (WGS) entry which is preliminary data.</text>
</comment>
<dbReference type="EMBL" id="PPEA01000159">
    <property type="protein sequence ID" value="PQM48615.1"/>
    <property type="molecule type" value="Genomic_DNA"/>
</dbReference>
<dbReference type="Proteomes" id="UP000238296">
    <property type="component" value="Unassembled WGS sequence"/>
</dbReference>
<name>A0A2S8BPL5_9MYCO</name>
<accession>A0A2S8BPL5</accession>
<evidence type="ECO:0000313" key="1">
    <source>
        <dbReference type="EMBL" id="PQM48615.1"/>
    </source>
</evidence>